<dbReference type="InterPro" id="IPR005598">
    <property type="entry name" value="ATP_synth_I"/>
</dbReference>
<sequence>MWFAVALQAAFAVLAVGISAFFGVSAVYSAMAGAAVVLVPNLLFAMYLTLSVQPSAIRFFVGEAVKVGMVLLLSLLVWRDYGSQIEPVAFWVALIVVLKASGLALLRST</sequence>
<evidence type="ECO:0000256" key="2">
    <source>
        <dbReference type="ARBA" id="ARBA00022475"/>
    </source>
</evidence>
<feature type="transmembrane region" description="Helical" evidence="6">
    <location>
        <begin position="88"/>
        <end position="106"/>
    </location>
</feature>
<keyword evidence="3 6" id="KW-0812">Transmembrane</keyword>
<evidence type="ECO:0000256" key="3">
    <source>
        <dbReference type="ARBA" id="ARBA00022692"/>
    </source>
</evidence>
<evidence type="ECO:0000256" key="5">
    <source>
        <dbReference type="ARBA" id="ARBA00023136"/>
    </source>
</evidence>
<comment type="subcellular location">
    <subcellularLocation>
        <location evidence="1">Cell membrane</location>
        <topology evidence="1">Multi-pass membrane protein</topology>
    </subcellularLocation>
</comment>
<organism evidence="7 8">
    <name type="scientific">Formosimonas limnophila</name>
    <dbReference type="NCBI Taxonomy" id="1384487"/>
    <lineage>
        <taxon>Bacteria</taxon>
        <taxon>Pseudomonadati</taxon>
        <taxon>Pseudomonadota</taxon>
        <taxon>Betaproteobacteria</taxon>
        <taxon>Burkholderiales</taxon>
        <taxon>Burkholderiaceae</taxon>
        <taxon>Formosimonas</taxon>
    </lineage>
</organism>
<dbReference type="GO" id="GO:0005886">
    <property type="term" value="C:plasma membrane"/>
    <property type="evidence" value="ECO:0007669"/>
    <property type="project" value="UniProtKB-SubCell"/>
</dbReference>
<dbReference type="RefSeq" id="WP_189492894.1">
    <property type="nucleotide sequence ID" value="NZ_BMZG01000005.1"/>
</dbReference>
<evidence type="ECO:0000313" key="7">
    <source>
        <dbReference type="EMBL" id="GHA72126.1"/>
    </source>
</evidence>
<gene>
    <name evidence="7" type="ORF">GCM10009007_11350</name>
</gene>
<evidence type="ECO:0008006" key="9">
    <source>
        <dbReference type="Google" id="ProtNLM"/>
    </source>
</evidence>
<proteinExistence type="predicted"/>
<comment type="caution">
    <text evidence="7">The sequence shown here is derived from an EMBL/GenBank/DDBJ whole genome shotgun (WGS) entry which is preliminary data.</text>
</comment>
<dbReference type="AlphaFoldDB" id="A0A8J3CHA4"/>
<reference evidence="7" key="2">
    <citation type="submission" date="2020-09" db="EMBL/GenBank/DDBJ databases">
        <authorList>
            <person name="Sun Q."/>
            <person name="Kim S."/>
        </authorList>
    </citation>
    <scope>NUCLEOTIDE SEQUENCE</scope>
    <source>
        <strain evidence="7">KCTC 32501</strain>
    </source>
</reference>
<reference evidence="7" key="1">
    <citation type="journal article" date="2014" name="Int. J. Syst. Evol. Microbiol.">
        <title>Complete genome sequence of Corynebacterium casei LMG S-19264T (=DSM 44701T), isolated from a smear-ripened cheese.</title>
        <authorList>
            <consortium name="US DOE Joint Genome Institute (JGI-PGF)"/>
            <person name="Walter F."/>
            <person name="Albersmeier A."/>
            <person name="Kalinowski J."/>
            <person name="Ruckert C."/>
        </authorList>
    </citation>
    <scope>NUCLEOTIDE SEQUENCE</scope>
    <source>
        <strain evidence="7">KCTC 32501</strain>
    </source>
</reference>
<evidence type="ECO:0000256" key="1">
    <source>
        <dbReference type="ARBA" id="ARBA00004651"/>
    </source>
</evidence>
<protein>
    <recommendedName>
        <fullName evidence="9">ATP synthase protein I</fullName>
    </recommendedName>
</protein>
<dbReference type="EMBL" id="BMZG01000005">
    <property type="protein sequence ID" value="GHA72126.1"/>
    <property type="molecule type" value="Genomic_DNA"/>
</dbReference>
<keyword evidence="2" id="KW-1003">Cell membrane</keyword>
<name>A0A8J3CHA4_9BURK</name>
<evidence type="ECO:0000256" key="6">
    <source>
        <dbReference type="SAM" id="Phobius"/>
    </source>
</evidence>
<keyword evidence="8" id="KW-1185">Reference proteome</keyword>
<dbReference type="Pfam" id="PF03899">
    <property type="entry name" value="ATP-synt_I"/>
    <property type="match status" value="1"/>
</dbReference>
<feature type="transmembrane region" description="Helical" evidence="6">
    <location>
        <begin position="57"/>
        <end position="76"/>
    </location>
</feature>
<evidence type="ECO:0000313" key="8">
    <source>
        <dbReference type="Proteomes" id="UP000614287"/>
    </source>
</evidence>
<feature type="transmembrane region" description="Helical" evidence="6">
    <location>
        <begin position="30"/>
        <end position="50"/>
    </location>
</feature>
<accession>A0A8J3CHA4</accession>
<evidence type="ECO:0000256" key="4">
    <source>
        <dbReference type="ARBA" id="ARBA00022989"/>
    </source>
</evidence>
<keyword evidence="5 6" id="KW-0472">Membrane</keyword>
<keyword evidence="4 6" id="KW-1133">Transmembrane helix</keyword>
<dbReference type="Proteomes" id="UP000614287">
    <property type="component" value="Unassembled WGS sequence"/>
</dbReference>